<dbReference type="PROSITE" id="PS00018">
    <property type="entry name" value="EF_HAND_1"/>
    <property type="match status" value="1"/>
</dbReference>
<dbReference type="PANTHER" id="PTHR40274">
    <property type="entry name" value="VIRGINIAMYCIN B LYASE"/>
    <property type="match status" value="1"/>
</dbReference>
<comment type="caution">
    <text evidence="5">The sequence shown here is derived from an EMBL/GenBank/DDBJ whole genome shotgun (WGS) entry which is preliminary data.</text>
</comment>
<feature type="domain" description="CBM-cenC" evidence="4">
    <location>
        <begin position="33"/>
        <end position="145"/>
    </location>
</feature>
<dbReference type="OrthoDB" id="843723at2"/>
<dbReference type="GO" id="GO:0030246">
    <property type="term" value="F:carbohydrate binding"/>
    <property type="evidence" value="ECO:0007669"/>
    <property type="project" value="InterPro"/>
</dbReference>
<keyword evidence="2" id="KW-0732">Signal</keyword>
<feature type="chain" id="PRO_5016348963" description="Dockerin domain-containing protein" evidence="2">
    <location>
        <begin position="26"/>
        <end position="1213"/>
    </location>
</feature>
<dbReference type="Proteomes" id="UP000250369">
    <property type="component" value="Unassembled WGS sequence"/>
</dbReference>
<evidence type="ECO:0000256" key="1">
    <source>
        <dbReference type="ARBA" id="ARBA00022801"/>
    </source>
</evidence>
<dbReference type="InterPro" id="IPR003305">
    <property type="entry name" value="CenC_carb-bd"/>
</dbReference>
<feature type="signal peptide" evidence="2">
    <location>
        <begin position="1"/>
        <end position="25"/>
    </location>
</feature>
<accession>A0A329MNW0</accession>
<dbReference type="InterPro" id="IPR051344">
    <property type="entry name" value="Vgb"/>
</dbReference>
<dbReference type="Gene3D" id="2.60.120.260">
    <property type="entry name" value="Galactose-binding domain-like"/>
    <property type="match status" value="1"/>
</dbReference>
<dbReference type="InterPro" id="IPR002102">
    <property type="entry name" value="Cohesin_dom"/>
</dbReference>
<evidence type="ECO:0000313" key="6">
    <source>
        <dbReference type="Proteomes" id="UP000250369"/>
    </source>
</evidence>
<evidence type="ECO:0000256" key="2">
    <source>
        <dbReference type="SAM" id="SignalP"/>
    </source>
</evidence>
<dbReference type="AlphaFoldDB" id="A0A329MNW0"/>
<evidence type="ECO:0000259" key="3">
    <source>
        <dbReference type="Pfam" id="PF00963"/>
    </source>
</evidence>
<dbReference type="SUPFAM" id="SSF69322">
    <property type="entry name" value="Tricorn protease domain 2"/>
    <property type="match status" value="1"/>
</dbReference>
<dbReference type="InterPro" id="IPR008965">
    <property type="entry name" value="CBM2/CBM3_carb-bd_dom_sf"/>
</dbReference>
<dbReference type="RefSeq" id="WP_113031016.1">
    <property type="nucleotide sequence ID" value="NZ_QMFB01000005.1"/>
</dbReference>
<dbReference type="Gene3D" id="2.60.40.1080">
    <property type="match status" value="1"/>
</dbReference>
<keyword evidence="6" id="KW-1185">Reference proteome</keyword>
<dbReference type="InterPro" id="IPR008964">
    <property type="entry name" value="Invasin/intimin_cell_adhesion"/>
</dbReference>
<evidence type="ECO:0008006" key="7">
    <source>
        <dbReference type="Google" id="ProtNLM"/>
    </source>
</evidence>
<dbReference type="InterPro" id="IPR018247">
    <property type="entry name" value="EF_Hand_1_Ca_BS"/>
</dbReference>
<name>A0A329MNW0_9BACL</name>
<dbReference type="InterPro" id="IPR015943">
    <property type="entry name" value="WD40/YVTN_repeat-like_dom_sf"/>
</dbReference>
<sequence>MKKKSLAGFLIMLLVTVMFSGLGVAAQTPAKTNLIENPGFEQGLVGGTIPGWLPVRQGSATISNVVYQSGQYSLRVDDNGPTQNGGAYSIIIPAEPGDRFRGEAYVNVELGNATFYMQFVNSEGLHHSYATPWTSGTTSGQWVKAIVEGIMPEGAAGVRLMPYSGAVTSCICYFDDLSLEKVEELPALEQFGTVQTIPDAVLNKLGQSAIVGIGADGTPESYFFANGEPGTFYALDAMTGEKRFSQQVPGANIVWGMTFSPDGSVYFASSETGRLFRYSPSERKIADLGINPSGRFVWDIEATSDGRYLYGSVYPQAKIFEYDTQTKTFRDLGTMMQGKDYVRGIGVTDRFVYASLGTYDGTEPRFIVRYDRQTGNKMNIVVPSTDTFIYNVHAYGGKLFVISGSLYVLDEQTFEPVGEYSNGNLVSPPSPDHPDTIYFTSSNKVYSFNMDTDVSQEVGTLPPLGTTSGMRTLGWVQPTAGEFAGKSLLSGVTAFGESFLFDPVNGQSVKVNLEIEGAPVQTHSLKSGPDGKLYLGGYHSAISIYDPELRSFLVHQYHTGQADSMGFLNSKVYFGTYGGAQILEYDPALPWEYGVAAGYNPYRAYDIEEQDRVYVFESGDNRLFIGTIPDYGRLGGKLTIYDAVADSWKEYDNSELVYNQSITGLAYHDGKLYGSTSIAGGLGIEPTESQAKLFVWDVAGERKLFERTLDLPGHKPPMIGDLTIGPDGLVWGATGSAIFALDPVTLDVVKSRTLYSSILDNAGSWKPFELYFGEDGYIYSTIGNAITVIDPETLESNQLAPKANALALGKDGSAYYSLSGKDIYRIPVKLQSVSIATYEPALPLGGTAALGLEGVLANGKAANLVGASLRYVTSDPLVASIEGNGVVTALSLGEANIHAEVTLDGTTVVSEPVLVQVIAAGSPTEGTAPTLAMPNQSGNAGDEVLVPLSLVKDAADLTQIHAIEFDMTFDEAALKLAAPDAGSHIQINYVEAQNKYRVLIGSEANGSVPSVNLPAALGSFAFTIKAGLPYGSTTAINLSNIIVSNEFGVTQSLANATTTVTVQDTIAPTITLTASTTDFAETVAVSVAGDGTGSSIAEMKWAIGEKTLEEMRTVGTPLITPSFIAVKKGMYTVFVKDTVGNEAVKTIDIPNIVIKGDANDDGIVDLLDWQKLANYILLKETPTARQAFASWLNSGNTIDVGDWVLLANRLVAH</sequence>
<dbReference type="Gene3D" id="2.60.40.680">
    <property type="match status" value="1"/>
</dbReference>
<evidence type="ECO:0000259" key="4">
    <source>
        <dbReference type="Pfam" id="PF02018"/>
    </source>
</evidence>
<dbReference type="InterPro" id="IPR008979">
    <property type="entry name" value="Galactose-bd-like_sf"/>
</dbReference>
<dbReference type="Gene3D" id="2.130.10.10">
    <property type="entry name" value="YVTN repeat-like/Quinoprotein amine dehydrogenase"/>
    <property type="match status" value="2"/>
</dbReference>
<dbReference type="SUPFAM" id="SSF49373">
    <property type="entry name" value="Invasin/intimin cell-adhesion fragments"/>
    <property type="match status" value="1"/>
</dbReference>
<dbReference type="GO" id="GO:0000272">
    <property type="term" value="P:polysaccharide catabolic process"/>
    <property type="evidence" value="ECO:0007669"/>
    <property type="project" value="InterPro"/>
</dbReference>
<dbReference type="Gene3D" id="1.10.1330.10">
    <property type="entry name" value="Dockerin domain"/>
    <property type="match status" value="1"/>
</dbReference>
<evidence type="ECO:0000313" key="5">
    <source>
        <dbReference type="EMBL" id="RAV21312.1"/>
    </source>
</evidence>
<protein>
    <recommendedName>
        <fullName evidence="7">Dockerin domain-containing protein</fullName>
    </recommendedName>
</protein>
<reference evidence="5 6" key="1">
    <citation type="journal article" date="2009" name="Int. J. Syst. Evol. Microbiol.">
        <title>Paenibacillus contaminans sp. nov., isolated from a contaminated laboratory plate.</title>
        <authorList>
            <person name="Chou J.H."/>
            <person name="Lee J.H."/>
            <person name="Lin M.C."/>
            <person name="Chang P.S."/>
            <person name="Arun A.B."/>
            <person name="Young C.C."/>
            <person name="Chen W.M."/>
        </authorList>
    </citation>
    <scope>NUCLEOTIDE SEQUENCE [LARGE SCALE GENOMIC DNA]</scope>
    <source>
        <strain evidence="5 6">CKOBP-6</strain>
    </source>
</reference>
<organism evidence="5 6">
    <name type="scientific">Paenibacillus contaminans</name>
    <dbReference type="NCBI Taxonomy" id="450362"/>
    <lineage>
        <taxon>Bacteria</taxon>
        <taxon>Bacillati</taxon>
        <taxon>Bacillota</taxon>
        <taxon>Bacilli</taxon>
        <taxon>Bacillales</taxon>
        <taxon>Paenibacillaceae</taxon>
        <taxon>Paenibacillus</taxon>
    </lineage>
</organism>
<dbReference type="SUPFAM" id="SSF63446">
    <property type="entry name" value="Type I dockerin domain"/>
    <property type="match status" value="1"/>
</dbReference>
<dbReference type="PANTHER" id="PTHR40274:SF3">
    <property type="entry name" value="VIRGINIAMYCIN B LYASE"/>
    <property type="match status" value="1"/>
</dbReference>
<dbReference type="SUPFAM" id="SSF75011">
    <property type="entry name" value="3-carboxy-cis,cis-mucoante lactonizing enzyme"/>
    <property type="match status" value="1"/>
</dbReference>
<dbReference type="InterPro" id="IPR036439">
    <property type="entry name" value="Dockerin_dom_sf"/>
</dbReference>
<gene>
    <name evidence="5" type="ORF">DQG23_11695</name>
</gene>
<proteinExistence type="predicted"/>
<dbReference type="SUPFAM" id="SSF49785">
    <property type="entry name" value="Galactose-binding domain-like"/>
    <property type="match status" value="1"/>
</dbReference>
<dbReference type="EMBL" id="QMFB01000005">
    <property type="protein sequence ID" value="RAV21312.1"/>
    <property type="molecule type" value="Genomic_DNA"/>
</dbReference>
<dbReference type="Pfam" id="PF00963">
    <property type="entry name" value="Cohesin"/>
    <property type="match status" value="1"/>
</dbReference>
<dbReference type="SUPFAM" id="SSF49384">
    <property type="entry name" value="Carbohydrate-binding domain"/>
    <property type="match status" value="1"/>
</dbReference>
<dbReference type="Pfam" id="PF02018">
    <property type="entry name" value="CBM_4_9"/>
    <property type="match status" value="1"/>
</dbReference>
<keyword evidence="1" id="KW-0378">Hydrolase</keyword>
<dbReference type="GO" id="GO:0016798">
    <property type="term" value="F:hydrolase activity, acting on glycosyl bonds"/>
    <property type="evidence" value="ECO:0007669"/>
    <property type="project" value="InterPro"/>
</dbReference>
<feature type="domain" description="Cohesin" evidence="3">
    <location>
        <begin position="931"/>
        <end position="1051"/>
    </location>
</feature>
<dbReference type="CDD" id="cd14256">
    <property type="entry name" value="Dockerin_I"/>
    <property type="match status" value="1"/>
</dbReference>